<accession>A0A8J6Y5J4</accession>
<dbReference type="PANTHER" id="PTHR43133:SF8">
    <property type="entry name" value="RNA POLYMERASE SIGMA FACTOR HI_1459-RELATED"/>
    <property type="match status" value="1"/>
</dbReference>
<keyword evidence="2" id="KW-0805">Transcription regulation</keyword>
<feature type="domain" description="RNA polymerase sigma-70 region 4" evidence="7">
    <location>
        <begin position="139"/>
        <end position="188"/>
    </location>
</feature>
<dbReference type="InterPro" id="IPR036388">
    <property type="entry name" value="WH-like_DNA-bd_sf"/>
</dbReference>
<keyword evidence="5" id="KW-0804">Transcription</keyword>
<dbReference type="GO" id="GO:0006352">
    <property type="term" value="P:DNA-templated transcription initiation"/>
    <property type="evidence" value="ECO:0007669"/>
    <property type="project" value="InterPro"/>
</dbReference>
<dbReference type="Pfam" id="PF04542">
    <property type="entry name" value="Sigma70_r2"/>
    <property type="match status" value="1"/>
</dbReference>
<dbReference type="InterPro" id="IPR014284">
    <property type="entry name" value="RNA_pol_sigma-70_dom"/>
</dbReference>
<dbReference type="SUPFAM" id="SSF88946">
    <property type="entry name" value="Sigma2 domain of RNA polymerase sigma factors"/>
    <property type="match status" value="1"/>
</dbReference>
<keyword evidence="3" id="KW-0731">Sigma factor</keyword>
<evidence type="ECO:0000259" key="6">
    <source>
        <dbReference type="Pfam" id="PF04542"/>
    </source>
</evidence>
<evidence type="ECO:0000256" key="4">
    <source>
        <dbReference type="ARBA" id="ARBA00023125"/>
    </source>
</evidence>
<protein>
    <submittedName>
        <fullName evidence="8">Sigma-70 family RNA polymerase sigma factor</fullName>
    </submittedName>
</protein>
<dbReference type="CDD" id="cd06171">
    <property type="entry name" value="Sigma70_r4"/>
    <property type="match status" value="1"/>
</dbReference>
<dbReference type="GO" id="GO:0016987">
    <property type="term" value="F:sigma factor activity"/>
    <property type="evidence" value="ECO:0007669"/>
    <property type="project" value="UniProtKB-KW"/>
</dbReference>
<dbReference type="InterPro" id="IPR013325">
    <property type="entry name" value="RNA_pol_sigma_r2"/>
</dbReference>
<organism evidence="8 9">
    <name type="scientific">Candidatus Sulfomarinibacter kjeldsenii</name>
    <dbReference type="NCBI Taxonomy" id="2885994"/>
    <lineage>
        <taxon>Bacteria</taxon>
        <taxon>Pseudomonadati</taxon>
        <taxon>Acidobacteriota</taxon>
        <taxon>Thermoanaerobaculia</taxon>
        <taxon>Thermoanaerobaculales</taxon>
        <taxon>Candidatus Sulfomarinibacteraceae</taxon>
        <taxon>Candidatus Sulfomarinibacter</taxon>
    </lineage>
</organism>
<dbReference type="PANTHER" id="PTHR43133">
    <property type="entry name" value="RNA POLYMERASE ECF-TYPE SIGMA FACTO"/>
    <property type="match status" value="1"/>
</dbReference>
<evidence type="ECO:0000256" key="1">
    <source>
        <dbReference type="ARBA" id="ARBA00010641"/>
    </source>
</evidence>
<comment type="similarity">
    <text evidence="1">Belongs to the sigma-70 factor family. ECF subfamily.</text>
</comment>
<dbReference type="AlphaFoldDB" id="A0A8J6Y5J4"/>
<name>A0A8J6Y5J4_9BACT</name>
<dbReference type="Pfam" id="PF04545">
    <property type="entry name" value="Sigma70_r4"/>
    <property type="match status" value="1"/>
</dbReference>
<sequence length="197" mass="21854">MTDELPPISHESERAPRHADEDWRDLFADLAAGRIDALDELYDAAAPSLYGLALWRTGSEEDAADVVQDVFVRVAEQGGRLAKVRNPRAWLLTVARRAAVDVTRRRGRRAADSLDDFPFLTAADDHGERLLDAAQVSTLLSALPDSSREVVYLKHYVGCTFAEIGDIVGVPKFTAASRYRNGIKKLRKLLEGDHEAR</sequence>
<feature type="domain" description="RNA polymerase sigma-70 region 2" evidence="6">
    <location>
        <begin position="41"/>
        <end position="109"/>
    </location>
</feature>
<dbReference type="EMBL" id="JACXWA010000104">
    <property type="protein sequence ID" value="MBD3870915.1"/>
    <property type="molecule type" value="Genomic_DNA"/>
</dbReference>
<dbReference type="Proteomes" id="UP000598633">
    <property type="component" value="Unassembled WGS sequence"/>
</dbReference>
<dbReference type="InterPro" id="IPR007630">
    <property type="entry name" value="RNA_pol_sigma70_r4"/>
</dbReference>
<dbReference type="InterPro" id="IPR007627">
    <property type="entry name" value="RNA_pol_sigma70_r2"/>
</dbReference>
<gene>
    <name evidence="8" type="ORF">IFJ97_06095</name>
</gene>
<comment type="caution">
    <text evidence="8">The sequence shown here is derived from an EMBL/GenBank/DDBJ whole genome shotgun (WGS) entry which is preliminary data.</text>
</comment>
<keyword evidence="4" id="KW-0238">DNA-binding</keyword>
<evidence type="ECO:0000259" key="7">
    <source>
        <dbReference type="Pfam" id="PF04545"/>
    </source>
</evidence>
<dbReference type="InterPro" id="IPR039425">
    <property type="entry name" value="RNA_pol_sigma-70-like"/>
</dbReference>
<dbReference type="Gene3D" id="1.10.1740.10">
    <property type="match status" value="1"/>
</dbReference>
<proteinExistence type="inferred from homology"/>
<evidence type="ECO:0000256" key="2">
    <source>
        <dbReference type="ARBA" id="ARBA00023015"/>
    </source>
</evidence>
<dbReference type="InterPro" id="IPR013324">
    <property type="entry name" value="RNA_pol_sigma_r3/r4-like"/>
</dbReference>
<evidence type="ECO:0000256" key="5">
    <source>
        <dbReference type="ARBA" id="ARBA00023163"/>
    </source>
</evidence>
<evidence type="ECO:0000256" key="3">
    <source>
        <dbReference type="ARBA" id="ARBA00023082"/>
    </source>
</evidence>
<evidence type="ECO:0000313" key="9">
    <source>
        <dbReference type="Proteomes" id="UP000598633"/>
    </source>
</evidence>
<dbReference type="SUPFAM" id="SSF88659">
    <property type="entry name" value="Sigma3 and sigma4 domains of RNA polymerase sigma factors"/>
    <property type="match status" value="1"/>
</dbReference>
<reference evidence="8 9" key="1">
    <citation type="submission" date="2020-08" db="EMBL/GenBank/DDBJ databases">
        <title>Acidobacteriota in marine sediments use diverse sulfur dissimilation pathways.</title>
        <authorList>
            <person name="Wasmund K."/>
        </authorList>
    </citation>
    <scope>NUCLEOTIDE SEQUENCE [LARGE SCALE GENOMIC DNA]</scope>
    <source>
        <strain evidence="8">MAG AM3-A</strain>
    </source>
</reference>
<evidence type="ECO:0000313" key="8">
    <source>
        <dbReference type="EMBL" id="MBD3870915.1"/>
    </source>
</evidence>
<dbReference type="Gene3D" id="1.10.10.10">
    <property type="entry name" value="Winged helix-like DNA-binding domain superfamily/Winged helix DNA-binding domain"/>
    <property type="match status" value="1"/>
</dbReference>
<dbReference type="NCBIfam" id="TIGR02937">
    <property type="entry name" value="sigma70-ECF"/>
    <property type="match status" value="1"/>
</dbReference>
<dbReference type="GO" id="GO:0003677">
    <property type="term" value="F:DNA binding"/>
    <property type="evidence" value="ECO:0007669"/>
    <property type="project" value="UniProtKB-KW"/>
</dbReference>